<evidence type="ECO:0000259" key="1">
    <source>
        <dbReference type="Pfam" id="PF00535"/>
    </source>
</evidence>
<keyword evidence="5" id="KW-1185">Reference proteome</keyword>
<reference evidence="2 5" key="1">
    <citation type="submission" date="2024-01" db="EMBL/GenBank/DDBJ databases">
        <title>Aequorivita flavus sp. nov., isolated from deep-sea sediment.</title>
        <authorList>
            <person name="Chen X."/>
        </authorList>
    </citation>
    <scope>NUCLEOTIDE SEQUENCE</scope>
    <source>
        <strain evidence="2">MCCC 1A16923</strain>
        <strain evidence="3 5">MCCC 1A16935</strain>
    </source>
</reference>
<dbReference type="Proteomes" id="UP001388259">
    <property type="component" value="Unassembled WGS sequence"/>
</dbReference>
<dbReference type="Proteomes" id="UP001390963">
    <property type="component" value="Unassembled WGS sequence"/>
</dbReference>
<sequence length="307" mass="36337">MKLKVSIIMATFNRAHFIEETLISIQNQTFKNWECLIIDDGGTDNTEEIIQSFIQDKRFHYYKRSSKYAKGLSGCRNFGLDSAIGDYIIFFDDDDIIHPRNLEFCVKELENPFYFFCRYHREIFTGDFHYYFSNISNYKIIELNGKTTVKKLLTQELPFNSCAIMWKKECYVNNVFIESLQYAEEWELYSRILSNGFNGVSINATLYYGRKHSNSNTGEFWRGNEKRMQSKIEATKLVISNLEAKKILDTSLIKYFSWESVRLKSPALFSHLMKQPSLNTIHRLKEKMRYFGSPLIHVILRIKKRLR</sequence>
<dbReference type="CDD" id="cd00761">
    <property type="entry name" value="Glyco_tranf_GTA_type"/>
    <property type="match status" value="1"/>
</dbReference>
<evidence type="ECO:0000313" key="5">
    <source>
        <dbReference type="Proteomes" id="UP001390963"/>
    </source>
</evidence>
<feature type="domain" description="Glycosyltransferase 2-like" evidence="1">
    <location>
        <begin position="6"/>
        <end position="161"/>
    </location>
</feature>
<keyword evidence="2" id="KW-0808">Transferase</keyword>
<keyword evidence="2" id="KW-0328">Glycosyltransferase</keyword>
<accession>A0AB35YVV4</accession>
<evidence type="ECO:0000313" key="3">
    <source>
        <dbReference type="EMBL" id="MEM0573915.1"/>
    </source>
</evidence>
<dbReference type="Gene3D" id="3.90.550.10">
    <property type="entry name" value="Spore Coat Polysaccharide Biosynthesis Protein SpsA, Chain A"/>
    <property type="match status" value="1"/>
</dbReference>
<protein>
    <submittedName>
        <fullName evidence="2">Glycosyltransferase family A protein</fullName>
        <ecNumber evidence="2">2.4.-.-</ecNumber>
    </submittedName>
</protein>
<dbReference type="EMBL" id="JBANCF010000008">
    <property type="protein sequence ID" value="MEM0573915.1"/>
    <property type="molecule type" value="Genomic_DNA"/>
</dbReference>
<evidence type="ECO:0000313" key="4">
    <source>
        <dbReference type="Proteomes" id="UP001388259"/>
    </source>
</evidence>
<dbReference type="EMBL" id="JAZBJM010000004">
    <property type="protein sequence ID" value="MEM0518347.1"/>
    <property type="molecule type" value="Genomic_DNA"/>
</dbReference>
<dbReference type="GO" id="GO:0016758">
    <property type="term" value="F:hexosyltransferase activity"/>
    <property type="evidence" value="ECO:0007669"/>
    <property type="project" value="UniProtKB-ARBA"/>
</dbReference>
<proteinExistence type="predicted"/>
<dbReference type="InterPro" id="IPR001173">
    <property type="entry name" value="Glyco_trans_2-like"/>
</dbReference>
<dbReference type="RefSeq" id="WP_342687256.1">
    <property type="nucleotide sequence ID" value="NZ_JAZBJM010000004.1"/>
</dbReference>
<gene>
    <name evidence="3" type="ORF">VZD24_10325</name>
    <name evidence="2" type="ORF">VZD85_08295</name>
</gene>
<dbReference type="SUPFAM" id="SSF53448">
    <property type="entry name" value="Nucleotide-diphospho-sugar transferases"/>
    <property type="match status" value="1"/>
</dbReference>
<name>A0AB35YVV4_9FLAO</name>
<dbReference type="PANTHER" id="PTHR22916">
    <property type="entry name" value="GLYCOSYLTRANSFERASE"/>
    <property type="match status" value="1"/>
</dbReference>
<dbReference type="PANTHER" id="PTHR22916:SF3">
    <property type="entry name" value="UDP-GLCNAC:BETAGAL BETA-1,3-N-ACETYLGLUCOSAMINYLTRANSFERASE-LIKE PROTEIN 1"/>
    <property type="match status" value="1"/>
</dbReference>
<dbReference type="Pfam" id="PF00535">
    <property type="entry name" value="Glycos_transf_2"/>
    <property type="match status" value="1"/>
</dbReference>
<dbReference type="EC" id="2.4.-.-" evidence="2"/>
<comment type="caution">
    <text evidence="2">The sequence shown here is derived from an EMBL/GenBank/DDBJ whole genome shotgun (WGS) entry which is preliminary data.</text>
</comment>
<organism evidence="2 4">
    <name type="scientific">Aequorivita flava</name>
    <dbReference type="NCBI Taxonomy" id="3114371"/>
    <lineage>
        <taxon>Bacteria</taxon>
        <taxon>Pseudomonadati</taxon>
        <taxon>Bacteroidota</taxon>
        <taxon>Flavobacteriia</taxon>
        <taxon>Flavobacteriales</taxon>
        <taxon>Flavobacteriaceae</taxon>
        <taxon>Aequorivita</taxon>
    </lineage>
</organism>
<evidence type="ECO:0000313" key="2">
    <source>
        <dbReference type="EMBL" id="MEM0518347.1"/>
    </source>
</evidence>
<dbReference type="InterPro" id="IPR029044">
    <property type="entry name" value="Nucleotide-diphossugar_trans"/>
</dbReference>
<dbReference type="AlphaFoldDB" id="A0AB35YVV4"/>